<sequence length="285" mass="32560">MIDKELALINEISSKMSEISSKLSKISNQVQDIANSPELEYAVEVANTFEGHVAKMFAFRLTMIDQSRKQKYLDSKEVQDTLKAFHLDAEKFWYLCLFIKDIVEGYAEGYDAISPREEITQLVALLQKVESDKNDNSLRTKSNALLSLKLGKMSVKIDNQLTLGIIKAALYAILKTDNRMLDVDLLNMTEAHKYVIYKVAWFNKFLSGFLKDKVADKAIYDSKGSAISTDKGLLISRMIFVLGISDDESFFEEYNDEGVKNDKLKGYLKRYKNVEVPAHQPRYFL</sequence>
<proteinExistence type="predicted"/>
<comment type="caution">
    <text evidence="1">The sequence shown here is derived from an EMBL/GenBank/DDBJ whole genome shotgun (WGS) entry which is preliminary data.</text>
</comment>
<accession>A0AAW9TD11</accession>
<protein>
    <submittedName>
        <fullName evidence="1">Uncharacterized protein</fullName>
    </submittedName>
</protein>
<gene>
    <name evidence="1" type="ORF">F7D90_12545</name>
</gene>
<evidence type="ECO:0000313" key="2">
    <source>
        <dbReference type="Proteomes" id="UP000420707"/>
    </source>
</evidence>
<organism evidence="1 2">
    <name type="scientific">Segatella copri</name>
    <dbReference type="NCBI Taxonomy" id="165179"/>
    <lineage>
        <taxon>Bacteria</taxon>
        <taxon>Pseudomonadati</taxon>
        <taxon>Bacteroidota</taxon>
        <taxon>Bacteroidia</taxon>
        <taxon>Bacteroidales</taxon>
        <taxon>Prevotellaceae</taxon>
        <taxon>Segatella</taxon>
    </lineage>
</organism>
<dbReference type="Proteomes" id="UP000420707">
    <property type="component" value="Unassembled WGS sequence"/>
</dbReference>
<dbReference type="RefSeq" id="WP_153086109.1">
    <property type="nucleotide sequence ID" value="NZ_VZAM01000060.1"/>
</dbReference>
<name>A0AAW9TD11_9BACT</name>
<reference evidence="2" key="1">
    <citation type="submission" date="2019-09" db="EMBL/GenBank/DDBJ databases">
        <title>Distinct polysaccharide growth profiles of human intestinal Prevotella copri isolates.</title>
        <authorList>
            <person name="Fehlner-Peach H."/>
            <person name="Magnabosco C."/>
            <person name="Raghavan V."/>
            <person name="Scher J.U."/>
            <person name="Tett A."/>
            <person name="Cox L.M."/>
            <person name="Gottsegen C."/>
            <person name="Watters A."/>
            <person name="Wiltshire- Gordon J.D."/>
            <person name="Segata N."/>
            <person name="Bonneau R."/>
            <person name="Littman D.R."/>
        </authorList>
    </citation>
    <scope>NUCLEOTIDE SEQUENCE [LARGE SCALE GENOMIC DNA]</scope>
    <source>
        <strain evidence="2">iAP146</strain>
    </source>
</reference>
<dbReference type="AlphaFoldDB" id="A0AAW9TD11"/>
<evidence type="ECO:0000313" key="1">
    <source>
        <dbReference type="EMBL" id="MQN32753.1"/>
    </source>
</evidence>
<dbReference type="EMBL" id="VZCR01000088">
    <property type="protein sequence ID" value="MQN32753.1"/>
    <property type="molecule type" value="Genomic_DNA"/>
</dbReference>